<name>A0A7L7LF11_9BACT</name>
<dbReference type="AlphaFoldDB" id="A0A7L7LF11"/>
<dbReference type="Proteomes" id="UP000514509">
    <property type="component" value="Chromosome"/>
</dbReference>
<organism evidence="2 3">
    <name type="scientific">Adhaeribacter radiodurans</name>
    <dbReference type="NCBI Taxonomy" id="2745197"/>
    <lineage>
        <taxon>Bacteria</taxon>
        <taxon>Pseudomonadati</taxon>
        <taxon>Bacteroidota</taxon>
        <taxon>Cytophagia</taxon>
        <taxon>Cytophagales</taxon>
        <taxon>Hymenobacteraceae</taxon>
        <taxon>Adhaeribacter</taxon>
    </lineage>
</organism>
<evidence type="ECO:0000256" key="1">
    <source>
        <dbReference type="SAM" id="SignalP"/>
    </source>
</evidence>
<dbReference type="RefSeq" id="WP_182413411.1">
    <property type="nucleotide sequence ID" value="NZ_CP055153.1"/>
</dbReference>
<evidence type="ECO:0000313" key="3">
    <source>
        <dbReference type="Proteomes" id="UP000514509"/>
    </source>
</evidence>
<reference evidence="2 3" key="1">
    <citation type="submission" date="2020-06" db="EMBL/GenBank/DDBJ databases">
        <authorList>
            <person name="Hwang Y.J."/>
        </authorList>
    </citation>
    <scope>NUCLEOTIDE SEQUENCE [LARGE SCALE GENOMIC DNA]</scope>
    <source>
        <strain evidence="2 3">KUDC8001</strain>
    </source>
</reference>
<protein>
    <submittedName>
        <fullName evidence="2">DUF4302 domain-containing protein</fullName>
    </submittedName>
</protein>
<dbReference type="PROSITE" id="PS51257">
    <property type="entry name" value="PROKAR_LIPOPROTEIN"/>
    <property type="match status" value="1"/>
</dbReference>
<feature type="chain" id="PRO_5029452431" evidence="1">
    <location>
        <begin position="20"/>
        <end position="444"/>
    </location>
</feature>
<accession>A0A7L7LF11</accession>
<dbReference type="Pfam" id="PF14135">
    <property type="entry name" value="DUF4302"/>
    <property type="match status" value="1"/>
</dbReference>
<feature type="signal peptide" evidence="1">
    <location>
        <begin position="1"/>
        <end position="19"/>
    </location>
</feature>
<gene>
    <name evidence="2" type="ORF">HUW48_24400</name>
</gene>
<reference evidence="2 3" key="2">
    <citation type="submission" date="2020-08" db="EMBL/GenBank/DDBJ databases">
        <title>Adhaeribacter dokdonensis sp. nov., isolated from the rhizosphere of Elymus tsukushiensis, a plant native to the Dokdo Islands, Republic of Korea.</title>
        <authorList>
            <person name="Ghim S.Y."/>
        </authorList>
    </citation>
    <scope>NUCLEOTIDE SEQUENCE [LARGE SCALE GENOMIC DNA]</scope>
    <source>
        <strain evidence="2 3">KUDC8001</strain>
    </source>
</reference>
<keyword evidence="1" id="KW-0732">Signal</keyword>
<dbReference type="InterPro" id="IPR025396">
    <property type="entry name" value="DUF4302"/>
</dbReference>
<proteinExistence type="predicted"/>
<dbReference type="KEGG" id="add:HUW48_24400"/>
<keyword evidence="3" id="KW-1185">Reference proteome</keyword>
<evidence type="ECO:0000313" key="2">
    <source>
        <dbReference type="EMBL" id="QMU30969.1"/>
    </source>
</evidence>
<sequence length="444" mass="49343">MKKIYFLSLVLLTLLSACQKDDNDPAPGQRPDERLVKALADYKVQLTGAPYGWKATLITGQNRRYNFFLKFNENDRVSMSADVSSSSAGTPTESSYRLKAMQQPALIFDTYSPLHLLADPDPAVLFNLSGQEGDEGQGMYSDFEFTIDSVTTNVVRLTGNLQQSKMVLVQATQEEFDAYTAGKLKTIIDETAAYSKANPFLFLPSASGTKLQVDINAANRTFSLVALQNGTVQIISTSFTYTPRGLLFEPPLVLNGITISELLWDSAQQVYYAEVNGNRVVVQSSPTAIIPLYNFIGVTFNTVAVPPQPLPGWSPDFTSKQQQIATTLLNGNYNLRLDYMLFLFNPQSRSMQLYVVIYQGSAQFYAVYPYTYTQTADGVYKFTAQTPNGNGQVIAEDMSPILNHLNTESFVLDYFRDPTEGPLGQMKSIENPDFYFTGSLETLQ</sequence>
<dbReference type="EMBL" id="CP055153">
    <property type="protein sequence ID" value="QMU30969.1"/>
    <property type="molecule type" value="Genomic_DNA"/>
</dbReference>